<evidence type="ECO:0000256" key="2">
    <source>
        <dbReference type="ARBA" id="ARBA00022723"/>
    </source>
</evidence>
<evidence type="ECO:0000313" key="7">
    <source>
        <dbReference type="EMBL" id="KAF7680135.1"/>
    </source>
</evidence>
<keyword evidence="1" id="KW-0001">2Fe-2S</keyword>
<keyword evidence="8" id="KW-1185">Reference proteome</keyword>
<organism evidence="7 8">
    <name type="scientific">Alternaria burnsii</name>
    <dbReference type="NCBI Taxonomy" id="1187904"/>
    <lineage>
        <taxon>Eukaryota</taxon>
        <taxon>Fungi</taxon>
        <taxon>Dikarya</taxon>
        <taxon>Ascomycota</taxon>
        <taxon>Pezizomycotina</taxon>
        <taxon>Dothideomycetes</taxon>
        <taxon>Pleosporomycetidae</taxon>
        <taxon>Pleosporales</taxon>
        <taxon>Pleosporineae</taxon>
        <taxon>Pleosporaceae</taxon>
        <taxon>Alternaria</taxon>
        <taxon>Alternaria sect. Alternaria</taxon>
    </lineage>
</organism>
<dbReference type="GO" id="GO:0046872">
    <property type="term" value="F:metal ion binding"/>
    <property type="evidence" value="ECO:0007669"/>
    <property type="project" value="UniProtKB-KW"/>
</dbReference>
<name>A0A8H7BBN3_9PLEO</name>
<dbReference type="EMBL" id="JAAABM010000002">
    <property type="protein sequence ID" value="KAF7680135.1"/>
    <property type="molecule type" value="Genomic_DNA"/>
</dbReference>
<feature type="domain" description="Rieske" evidence="6">
    <location>
        <begin position="59"/>
        <end position="160"/>
    </location>
</feature>
<evidence type="ECO:0000256" key="1">
    <source>
        <dbReference type="ARBA" id="ARBA00022714"/>
    </source>
</evidence>
<dbReference type="RefSeq" id="XP_038790125.1">
    <property type="nucleotide sequence ID" value="XM_038926833.1"/>
</dbReference>
<dbReference type="InterPro" id="IPR036922">
    <property type="entry name" value="Rieske_2Fe-2S_sf"/>
</dbReference>
<dbReference type="InterPro" id="IPR017941">
    <property type="entry name" value="Rieske_2Fe-2S"/>
</dbReference>
<dbReference type="Proteomes" id="UP000596902">
    <property type="component" value="Unassembled WGS sequence"/>
</dbReference>
<evidence type="ECO:0000256" key="5">
    <source>
        <dbReference type="ARBA" id="ARBA00034078"/>
    </source>
</evidence>
<sequence length="175" mass="19637">MSFMVNPFSRSSQAGNAWFCAGAVTLYPNLDDSARVGEQRPCGEKKHVPGCRVFHVPRDDSSKAIEVAIDDWKDPEVGGDAKDQVMVFQYKGKFCAINHECPHSSYPLSNGTPFDIEDFGVVLSSGIQCPKHDWSFDLHTGRSDRGSYRLQVWEVQKRAGSEGDEVWVRRKQRIG</sequence>
<evidence type="ECO:0000256" key="3">
    <source>
        <dbReference type="ARBA" id="ARBA00023004"/>
    </source>
</evidence>
<dbReference type="PANTHER" id="PTHR21496">
    <property type="entry name" value="FERREDOXIN-RELATED"/>
    <property type="match status" value="1"/>
</dbReference>
<evidence type="ECO:0000313" key="8">
    <source>
        <dbReference type="Proteomes" id="UP000596902"/>
    </source>
</evidence>
<dbReference type="PROSITE" id="PS51296">
    <property type="entry name" value="RIESKE"/>
    <property type="match status" value="1"/>
</dbReference>
<protein>
    <recommendedName>
        <fullName evidence="6">Rieske domain-containing protein</fullName>
    </recommendedName>
</protein>
<keyword evidence="2" id="KW-0479">Metal-binding</keyword>
<dbReference type="GO" id="GO:0051537">
    <property type="term" value="F:2 iron, 2 sulfur cluster binding"/>
    <property type="evidence" value="ECO:0007669"/>
    <property type="project" value="UniProtKB-KW"/>
</dbReference>
<gene>
    <name evidence="7" type="ORF">GT037_001786</name>
</gene>
<dbReference type="SUPFAM" id="SSF50022">
    <property type="entry name" value="ISP domain"/>
    <property type="match status" value="1"/>
</dbReference>
<evidence type="ECO:0000256" key="4">
    <source>
        <dbReference type="ARBA" id="ARBA00023014"/>
    </source>
</evidence>
<dbReference type="GeneID" id="62200011"/>
<dbReference type="Pfam" id="PF00355">
    <property type="entry name" value="Rieske"/>
    <property type="match status" value="1"/>
</dbReference>
<reference evidence="7" key="1">
    <citation type="submission" date="2020-01" db="EMBL/GenBank/DDBJ databases">
        <authorList>
            <person name="Feng Z.H.Z."/>
        </authorList>
    </citation>
    <scope>NUCLEOTIDE SEQUENCE</scope>
    <source>
        <strain evidence="7">CBS107.38</strain>
    </source>
</reference>
<comment type="cofactor">
    <cofactor evidence="5">
        <name>[2Fe-2S] cluster</name>
        <dbReference type="ChEBI" id="CHEBI:190135"/>
    </cofactor>
</comment>
<comment type="caution">
    <text evidence="7">The sequence shown here is derived from an EMBL/GenBank/DDBJ whole genome shotgun (WGS) entry which is preliminary data.</text>
</comment>
<accession>A0A8H7BBN3</accession>
<dbReference type="OrthoDB" id="426882at2759"/>
<keyword evidence="4" id="KW-0411">Iron-sulfur</keyword>
<keyword evidence="3" id="KW-0408">Iron</keyword>
<dbReference type="Gene3D" id="2.102.10.10">
    <property type="entry name" value="Rieske [2Fe-2S] iron-sulphur domain"/>
    <property type="match status" value="1"/>
</dbReference>
<evidence type="ECO:0000259" key="6">
    <source>
        <dbReference type="PROSITE" id="PS51296"/>
    </source>
</evidence>
<dbReference type="PANTHER" id="PTHR21496:SF0">
    <property type="entry name" value="RIESKE DOMAIN-CONTAINING PROTEIN"/>
    <property type="match status" value="1"/>
</dbReference>
<reference evidence="7" key="2">
    <citation type="submission" date="2020-08" db="EMBL/GenBank/DDBJ databases">
        <title>Draft Genome Sequence of Cumin Blight Pathogen Alternaria burnsii.</title>
        <authorList>
            <person name="Feng Z."/>
        </authorList>
    </citation>
    <scope>NUCLEOTIDE SEQUENCE</scope>
    <source>
        <strain evidence="7">CBS107.38</strain>
    </source>
</reference>
<dbReference type="AlphaFoldDB" id="A0A8H7BBN3"/>
<proteinExistence type="predicted"/>